<evidence type="ECO:0000313" key="3">
    <source>
        <dbReference type="Proteomes" id="UP000593719"/>
    </source>
</evidence>
<dbReference type="Proteomes" id="UP000593719">
    <property type="component" value="Chromosome"/>
</dbReference>
<keyword evidence="3" id="KW-1185">Reference proteome</keyword>
<keyword evidence="1" id="KW-1133">Transmembrane helix</keyword>
<evidence type="ECO:0000313" key="2">
    <source>
        <dbReference type="EMBL" id="QOP44728.1"/>
    </source>
</evidence>
<proteinExistence type="predicted"/>
<sequence>MSEPRLEDIGDYNTLKGEKKRIVWAVIVAGLLLGVVYLIAYNLYDNTKDAIPVKDEITVVPLSKSIPIR</sequence>
<dbReference type="AlphaFoldDB" id="A0A7M1B7I2"/>
<name>A0A7M1B7I2_9BACT</name>
<organism evidence="2 3">
    <name type="scientific">Sulfurimonas sediminis</name>
    <dbReference type="NCBI Taxonomy" id="2590020"/>
    <lineage>
        <taxon>Bacteria</taxon>
        <taxon>Pseudomonadati</taxon>
        <taxon>Campylobacterota</taxon>
        <taxon>Epsilonproteobacteria</taxon>
        <taxon>Campylobacterales</taxon>
        <taxon>Sulfurimonadaceae</taxon>
        <taxon>Sulfurimonas</taxon>
    </lineage>
</organism>
<protein>
    <submittedName>
        <fullName evidence="2">Uncharacterized protein</fullName>
    </submittedName>
</protein>
<reference evidence="2 3" key="1">
    <citation type="submission" date="2019-06" db="EMBL/GenBank/DDBJ databases">
        <title>Sulfurimonas gotlandica sp. nov., a chemoautotrophic and psychrotolerant epsilonproteobacterium isolated from a pelagic redoxcline, and an emended description of the genus Sulfurimonas.</title>
        <authorList>
            <person name="Wang S."/>
            <person name="Jiang L."/>
            <person name="Shao Z."/>
        </authorList>
    </citation>
    <scope>NUCLEOTIDE SEQUENCE [LARGE SCALE GENOMIC DNA]</scope>
    <source>
        <strain evidence="2 3">S2-6</strain>
    </source>
</reference>
<gene>
    <name evidence="2" type="ORF">FJR45_07620</name>
</gene>
<feature type="transmembrane region" description="Helical" evidence="1">
    <location>
        <begin position="22"/>
        <end position="44"/>
    </location>
</feature>
<keyword evidence="1" id="KW-0472">Membrane</keyword>
<keyword evidence="1" id="KW-0812">Transmembrane</keyword>
<dbReference type="EMBL" id="CP041235">
    <property type="protein sequence ID" value="QOP44728.1"/>
    <property type="molecule type" value="Genomic_DNA"/>
</dbReference>
<accession>A0A7M1B7I2</accession>
<dbReference type="KEGG" id="ssei:FJR45_07620"/>
<evidence type="ECO:0000256" key="1">
    <source>
        <dbReference type="SAM" id="Phobius"/>
    </source>
</evidence>